<dbReference type="PANTHER" id="PTHR30005">
    <property type="entry name" value="EXOPOLYPHOSPHATASE"/>
    <property type="match status" value="1"/>
</dbReference>
<name>A0A4Y9F3D0_9MICC</name>
<dbReference type="InterPro" id="IPR003695">
    <property type="entry name" value="Ppx_GppA_N"/>
</dbReference>
<protein>
    <submittedName>
        <fullName evidence="2">Ppx/GppA family phosphatase</fullName>
    </submittedName>
</protein>
<dbReference type="Pfam" id="PF02541">
    <property type="entry name" value="Ppx-GppA"/>
    <property type="match status" value="1"/>
</dbReference>
<feature type="domain" description="Ppx/GppA phosphatase N-terminal" evidence="1">
    <location>
        <begin position="25"/>
        <end position="307"/>
    </location>
</feature>
<evidence type="ECO:0000313" key="3">
    <source>
        <dbReference type="Proteomes" id="UP000297951"/>
    </source>
</evidence>
<evidence type="ECO:0000313" key="2">
    <source>
        <dbReference type="EMBL" id="TFU21582.1"/>
    </source>
</evidence>
<evidence type="ECO:0000259" key="1">
    <source>
        <dbReference type="Pfam" id="PF02541"/>
    </source>
</evidence>
<dbReference type="OrthoDB" id="9793035at2"/>
<dbReference type="Gene3D" id="3.30.420.40">
    <property type="match status" value="1"/>
</dbReference>
<organism evidence="2 3">
    <name type="scientific">Rothia nasimurium</name>
    <dbReference type="NCBI Taxonomy" id="85336"/>
    <lineage>
        <taxon>Bacteria</taxon>
        <taxon>Bacillati</taxon>
        <taxon>Actinomycetota</taxon>
        <taxon>Actinomycetes</taxon>
        <taxon>Micrococcales</taxon>
        <taxon>Micrococcaceae</taxon>
        <taxon>Rothia</taxon>
    </lineage>
</organism>
<dbReference type="Proteomes" id="UP000297951">
    <property type="component" value="Unassembled WGS sequence"/>
</dbReference>
<comment type="caution">
    <text evidence="2">The sequence shown here is derived from an EMBL/GenBank/DDBJ whole genome shotgun (WGS) entry which is preliminary data.</text>
</comment>
<dbReference type="InterPro" id="IPR050273">
    <property type="entry name" value="GppA/Ppx_hydrolase"/>
</dbReference>
<reference evidence="2 3" key="1">
    <citation type="submission" date="2019-03" db="EMBL/GenBank/DDBJ databases">
        <title>Diversity of the mouse oral microbiome.</title>
        <authorList>
            <person name="Joseph S."/>
            <person name="Aduse-Opoku J."/>
            <person name="Curtis M."/>
            <person name="Wade W."/>
            <person name="Hashim A."/>
        </authorList>
    </citation>
    <scope>NUCLEOTIDE SEQUENCE [LARGE SCALE GENOMIC DNA]</scope>
    <source>
        <strain evidence="3">irhom_31</strain>
    </source>
</reference>
<dbReference type="EMBL" id="SPQC01000030">
    <property type="protein sequence ID" value="TFU21582.1"/>
    <property type="molecule type" value="Genomic_DNA"/>
</dbReference>
<dbReference type="SUPFAM" id="SSF53067">
    <property type="entry name" value="Actin-like ATPase domain"/>
    <property type="match status" value="2"/>
</dbReference>
<dbReference type="RefSeq" id="WP_135013145.1">
    <property type="nucleotide sequence ID" value="NZ_JADGLK010000030.1"/>
</dbReference>
<accession>A0A4Y9F3D0</accession>
<proteinExistence type="predicted"/>
<dbReference type="PANTHER" id="PTHR30005:SF13">
    <property type="entry name" value="EXOPOLYPHOSPHATASE 2"/>
    <property type="match status" value="1"/>
</dbReference>
<dbReference type="GO" id="GO:0016462">
    <property type="term" value="F:pyrophosphatase activity"/>
    <property type="evidence" value="ECO:0007669"/>
    <property type="project" value="TreeGrafter"/>
</dbReference>
<dbReference type="STRING" id="85336.A7979_06560"/>
<sequence>MRVGAIDCGTNSIRLLIAEAEATEHGFVLTDLERRMKIVRLGKGVDATGWLAKESLERTFAAAREYAELLREYGVEQVRFAATSATRDAGNRQIFIDGIREILGVEPEVITGREEAELSFAGAVSSVGNTDEMTLVIDLGGGSTEFVLGNKDGLAAARSVDIGCVRMTERHISSDPANVTQVSRVIADTDRAIATASASVDLSAARRVVGVAGTVTTVAAHVMGLDAYDPEKIDRAEIAIKDISRAAADMVAMTSAERATLPFMHEGRVDVIPAGSVVWARIVERISALTGGAVTSAIASEKDILDGLALSVAERASR</sequence>
<dbReference type="InterPro" id="IPR043129">
    <property type="entry name" value="ATPase_NBD"/>
</dbReference>
<gene>
    <name evidence="2" type="ORF">E4U03_08640</name>
</gene>
<dbReference type="Gene3D" id="3.30.420.150">
    <property type="entry name" value="Exopolyphosphatase. Domain 2"/>
    <property type="match status" value="1"/>
</dbReference>
<dbReference type="AlphaFoldDB" id="A0A4Y9F3D0"/>